<sequence>MSDDIASTQQAPAEKPPINWLGASVLLSTPILALLLIPTYAWFNDYSTAAWVSFVVLSALNGMSITGGYHRLWAHRAYEAHWSLRIFYMLFGAMATQNSILVWASGHRTHHRHVDHVDHDPYSSKRGFWFSHIGWMLRKYESGKEDFRNAPDLLNDPIVMFQHKHYLGVVLAMNFGLPLAIGLIVGDVWGVLLLGGLFRLVWSHHTTFFINSLAHMWGSRPYTDENTARDNGFLALFTYGEGYHNYHHIFQYDYRNGIRWYQFDPTKWMILALSWVGITRNLKRCPEFAIEKAKLTMQFKRAETKLSLIAAGHAQLEAWRAKLAQESEHFSQVMADWSQLKEAWYGEKKRQLLQKWEEANFHNRFQEIEYRLKMQRKRLRMLTAQVTA</sequence>
<feature type="domain" description="Fatty acid desaturase" evidence="13">
    <location>
        <begin position="50"/>
        <end position="270"/>
    </location>
</feature>
<dbReference type="Pfam" id="PF00487">
    <property type="entry name" value="FA_desaturase"/>
    <property type="match status" value="1"/>
</dbReference>
<evidence type="ECO:0000313" key="15">
    <source>
        <dbReference type="Proteomes" id="UP001597044"/>
    </source>
</evidence>
<evidence type="ECO:0000256" key="5">
    <source>
        <dbReference type="ARBA" id="ARBA00022832"/>
    </source>
</evidence>
<evidence type="ECO:0000256" key="12">
    <source>
        <dbReference type="SAM" id="Phobius"/>
    </source>
</evidence>
<keyword evidence="11" id="KW-0275">Fatty acid biosynthesis</keyword>
<proteinExistence type="inferred from homology"/>
<keyword evidence="7" id="KW-0560">Oxidoreductase</keyword>
<keyword evidence="6 12" id="KW-1133">Transmembrane helix</keyword>
<accession>A0ABW3HEB3</accession>
<evidence type="ECO:0000256" key="8">
    <source>
        <dbReference type="ARBA" id="ARBA00023004"/>
    </source>
</evidence>
<dbReference type="Proteomes" id="UP001597044">
    <property type="component" value="Unassembled WGS sequence"/>
</dbReference>
<evidence type="ECO:0000256" key="1">
    <source>
        <dbReference type="ARBA" id="ARBA00004141"/>
    </source>
</evidence>
<keyword evidence="10 12" id="KW-0472">Membrane</keyword>
<feature type="transmembrane region" description="Helical" evidence="12">
    <location>
        <begin position="20"/>
        <end position="43"/>
    </location>
</feature>
<protein>
    <submittedName>
        <fullName evidence="14">Acyl-CoA desaturase</fullName>
    </submittedName>
</protein>
<organism evidence="14 15">
    <name type="scientific">Paraperlucidibaca wandonensis</name>
    <dbReference type="NCBI Taxonomy" id="1268273"/>
    <lineage>
        <taxon>Bacteria</taxon>
        <taxon>Pseudomonadati</taxon>
        <taxon>Pseudomonadota</taxon>
        <taxon>Gammaproteobacteria</taxon>
        <taxon>Moraxellales</taxon>
        <taxon>Moraxellaceae</taxon>
        <taxon>Paraperlucidibaca</taxon>
    </lineage>
</organism>
<feature type="transmembrane region" description="Helical" evidence="12">
    <location>
        <begin position="82"/>
        <end position="104"/>
    </location>
</feature>
<dbReference type="PRINTS" id="PR00075">
    <property type="entry name" value="FACDDSATRASE"/>
</dbReference>
<dbReference type="PANTHER" id="PTHR11351">
    <property type="entry name" value="ACYL-COA DESATURASE"/>
    <property type="match status" value="1"/>
</dbReference>
<evidence type="ECO:0000313" key="14">
    <source>
        <dbReference type="EMBL" id="MFD0949549.1"/>
    </source>
</evidence>
<evidence type="ECO:0000256" key="11">
    <source>
        <dbReference type="ARBA" id="ARBA00023160"/>
    </source>
</evidence>
<evidence type="ECO:0000256" key="4">
    <source>
        <dbReference type="ARBA" id="ARBA00022692"/>
    </source>
</evidence>
<comment type="caution">
    <text evidence="14">The sequence shown here is derived from an EMBL/GenBank/DDBJ whole genome shotgun (WGS) entry which is preliminary data.</text>
</comment>
<evidence type="ECO:0000256" key="9">
    <source>
        <dbReference type="ARBA" id="ARBA00023098"/>
    </source>
</evidence>
<name>A0ABW3HEB3_9GAMM</name>
<keyword evidence="3" id="KW-0444">Lipid biosynthesis</keyword>
<evidence type="ECO:0000256" key="10">
    <source>
        <dbReference type="ARBA" id="ARBA00023136"/>
    </source>
</evidence>
<gene>
    <name evidence="14" type="ORF">ACFQ0F_03940</name>
</gene>
<evidence type="ECO:0000256" key="6">
    <source>
        <dbReference type="ARBA" id="ARBA00022989"/>
    </source>
</evidence>
<evidence type="ECO:0000256" key="3">
    <source>
        <dbReference type="ARBA" id="ARBA00022516"/>
    </source>
</evidence>
<dbReference type="PANTHER" id="PTHR11351:SF31">
    <property type="entry name" value="DESATURASE 1, ISOFORM A-RELATED"/>
    <property type="match status" value="1"/>
</dbReference>
<feature type="transmembrane region" description="Helical" evidence="12">
    <location>
        <begin position="50"/>
        <end position="70"/>
    </location>
</feature>
<evidence type="ECO:0000256" key="2">
    <source>
        <dbReference type="ARBA" id="ARBA00008749"/>
    </source>
</evidence>
<dbReference type="InterPro" id="IPR015876">
    <property type="entry name" value="Acyl-CoA_DS"/>
</dbReference>
<dbReference type="RefSeq" id="WP_340674664.1">
    <property type="nucleotide sequence ID" value="NZ_JBHTIT010000001.1"/>
</dbReference>
<keyword evidence="9" id="KW-0443">Lipid metabolism</keyword>
<evidence type="ECO:0000259" key="13">
    <source>
        <dbReference type="Pfam" id="PF00487"/>
    </source>
</evidence>
<keyword evidence="15" id="KW-1185">Reference proteome</keyword>
<keyword evidence="8" id="KW-0408">Iron</keyword>
<keyword evidence="4 12" id="KW-0812">Transmembrane</keyword>
<dbReference type="InterPro" id="IPR005804">
    <property type="entry name" value="FA_desaturase_dom"/>
</dbReference>
<dbReference type="EMBL" id="JBHTIT010000001">
    <property type="protein sequence ID" value="MFD0949549.1"/>
    <property type="molecule type" value="Genomic_DNA"/>
</dbReference>
<comment type="similarity">
    <text evidence="2">Belongs to the fatty acid desaturase type 2 family.</text>
</comment>
<evidence type="ECO:0000256" key="7">
    <source>
        <dbReference type="ARBA" id="ARBA00023002"/>
    </source>
</evidence>
<comment type="subcellular location">
    <subcellularLocation>
        <location evidence="1">Membrane</location>
        <topology evidence="1">Multi-pass membrane protein</topology>
    </subcellularLocation>
</comment>
<keyword evidence="5" id="KW-0276">Fatty acid metabolism</keyword>
<dbReference type="CDD" id="cd03505">
    <property type="entry name" value="Delta9-FADS-like"/>
    <property type="match status" value="1"/>
</dbReference>
<reference evidence="15" key="1">
    <citation type="journal article" date="2019" name="Int. J. Syst. Evol. Microbiol.">
        <title>The Global Catalogue of Microorganisms (GCM) 10K type strain sequencing project: providing services to taxonomists for standard genome sequencing and annotation.</title>
        <authorList>
            <consortium name="The Broad Institute Genomics Platform"/>
            <consortium name="The Broad Institute Genome Sequencing Center for Infectious Disease"/>
            <person name="Wu L."/>
            <person name="Ma J."/>
        </authorList>
    </citation>
    <scope>NUCLEOTIDE SEQUENCE [LARGE SCALE GENOMIC DNA]</scope>
    <source>
        <strain evidence="15">CCUG 63419</strain>
    </source>
</reference>